<evidence type="ECO:0000313" key="2">
    <source>
        <dbReference type="EMBL" id="JAD90288.1"/>
    </source>
</evidence>
<feature type="region of interest" description="Disordered" evidence="1">
    <location>
        <begin position="32"/>
        <end position="51"/>
    </location>
</feature>
<feature type="compositionally biased region" description="Basic and acidic residues" evidence="1">
    <location>
        <begin position="139"/>
        <end position="159"/>
    </location>
</feature>
<dbReference type="AlphaFoldDB" id="A0A0A9DUA9"/>
<feature type="region of interest" description="Disordered" evidence="1">
    <location>
        <begin position="107"/>
        <end position="176"/>
    </location>
</feature>
<name>A0A0A9DUA9_ARUDO</name>
<organism evidence="2">
    <name type="scientific">Arundo donax</name>
    <name type="common">Giant reed</name>
    <name type="synonym">Donax arundinaceus</name>
    <dbReference type="NCBI Taxonomy" id="35708"/>
    <lineage>
        <taxon>Eukaryota</taxon>
        <taxon>Viridiplantae</taxon>
        <taxon>Streptophyta</taxon>
        <taxon>Embryophyta</taxon>
        <taxon>Tracheophyta</taxon>
        <taxon>Spermatophyta</taxon>
        <taxon>Magnoliopsida</taxon>
        <taxon>Liliopsida</taxon>
        <taxon>Poales</taxon>
        <taxon>Poaceae</taxon>
        <taxon>PACMAD clade</taxon>
        <taxon>Arundinoideae</taxon>
        <taxon>Arundineae</taxon>
        <taxon>Arundo</taxon>
    </lineage>
</organism>
<dbReference type="InterPro" id="IPR055296">
    <property type="entry name" value="SRL2-like"/>
</dbReference>
<reference evidence="2" key="1">
    <citation type="submission" date="2014-09" db="EMBL/GenBank/DDBJ databases">
        <authorList>
            <person name="Magalhaes I.L.F."/>
            <person name="Oliveira U."/>
            <person name="Santos F.R."/>
            <person name="Vidigal T.H.D.A."/>
            <person name="Brescovit A.D."/>
            <person name="Santos A.J."/>
        </authorList>
    </citation>
    <scope>NUCLEOTIDE SEQUENCE</scope>
    <source>
        <tissue evidence="2">Shoot tissue taken approximately 20 cm above the soil surface</tissue>
    </source>
</reference>
<reference evidence="2" key="2">
    <citation type="journal article" date="2015" name="Data Brief">
        <title>Shoot transcriptome of the giant reed, Arundo donax.</title>
        <authorList>
            <person name="Barrero R.A."/>
            <person name="Guerrero F.D."/>
            <person name="Moolhuijzen P."/>
            <person name="Goolsby J.A."/>
            <person name="Tidwell J."/>
            <person name="Bellgard S.E."/>
            <person name="Bellgard M.I."/>
        </authorList>
    </citation>
    <scope>NUCLEOTIDE SEQUENCE</scope>
    <source>
        <tissue evidence="2">Shoot tissue taken approximately 20 cm above the soil surface</tissue>
    </source>
</reference>
<sequence>METPHSCSMYAEKDDYCFDEDVVPSELDDDDDIIFEHSGSQSDRKTSGSMASSDVLTVNQLIESVHETARQVANVPVSANPVPYDQMKSQCEALVMEKQQKMSVLLSFKHSRSGSHGSTGVDGLETNESSLPSEPELQLARKERMRRSDSASSESDHSFRLPPASPYDKFLKAAGR</sequence>
<accession>A0A0A9DUA9</accession>
<proteinExistence type="predicted"/>
<evidence type="ECO:0000256" key="1">
    <source>
        <dbReference type="SAM" id="MobiDB-lite"/>
    </source>
</evidence>
<protein>
    <submittedName>
        <fullName evidence="2">Uncharacterized protein</fullName>
    </submittedName>
</protein>
<dbReference type="PANTHER" id="PTHR46087:SF1">
    <property type="entry name" value="ARM REPEAT SUPERFAMILY PROTEIN"/>
    <property type="match status" value="1"/>
</dbReference>
<dbReference type="PANTHER" id="PTHR46087">
    <property type="entry name" value="PUTATIVE, EXPRESSED-RELATED"/>
    <property type="match status" value="1"/>
</dbReference>
<dbReference type="EMBL" id="GBRH01207607">
    <property type="protein sequence ID" value="JAD90288.1"/>
    <property type="molecule type" value="Transcribed_RNA"/>
</dbReference>